<accession>A0A9P0HNM7</accession>
<dbReference type="PROSITE" id="PS50033">
    <property type="entry name" value="UBX"/>
    <property type="match status" value="1"/>
</dbReference>
<dbReference type="Pfam" id="PF24560">
    <property type="entry name" value="zf-C2H2_OTU1_C"/>
    <property type="match status" value="1"/>
</dbReference>
<dbReference type="InterPro" id="IPR013087">
    <property type="entry name" value="Znf_C2H2_type"/>
</dbReference>
<dbReference type="PANTHER" id="PTHR46340:SF1">
    <property type="entry name" value="UBX DOMAIN-CONTAINING PROTEIN 1"/>
    <property type="match status" value="1"/>
</dbReference>
<dbReference type="Proteomes" id="UP001152798">
    <property type="component" value="Chromosome 6"/>
</dbReference>
<dbReference type="AlphaFoldDB" id="A0A9P0HNM7"/>
<name>A0A9P0HNM7_NEZVI</name>
<protein>
    <recommendedName>
        <fullName evidence="10">UBX domain-containing protein 1</fullName>
    </recommendedName>
</protein>
<evidence type="ECO:0000256" key="4">
    <source>
        <dbReference type="SAM" id="Coils"/>
    </source>
</evidence>
<dbReference type="InterPro" id="IPR001012">
    <property type="entry name" value="UBX_dom"/>
</dbReference>
<evidence type="ECO:0000256" key="1">
    <source>
        <dbReference type="ARBA" id="ARBA00004496"/>
    </source>
</evidence>
<dbReference type="GO" id="GO:0032435">
    <property type="term" value="P:negative regulation of proteasomal ubiquitin-dependent protein catabolic process"/>
    <property type="evidence" value="ECO:0007669"/>
    <property type="project" value="TreeGrafter"/>
</dbReference>
<keyword evidence="3 4" id="KW-0175">Coiled coil</keyword>
<dbReference type="Gene3D" id="1.10.8.10">
    <property type="entry name" value="DNA helicase RuvA subunit, C-terminal domain"/>
    <property type="match status" value="1"/>
</dbReference>
<gene>
    <name evidence="8" type="ORF">NEZAVI_LOCUS13308</name>
</gene>
<dbReference type="GO" id="GO:1903094">
    <property type="term" value="P:negative regulation of protein K48-linked deubiquitination"/>
    <property type="evidence" value="ECO:0007669"/>
    <property type="project" value="TreeGrafter"/>
</dbReference>
<dbReference type="GO" id="GO:0031397">
    <property type="term" value="P:negative regulation of protein ubiquitination"/>
    <property type="evidence" value="ECO:0007669"/>
    <property type="project" value="TreeGrafter"/>
</dbReference>
<dbReference type="EMBL" id="OV725082">
    <property type="protein sequence ID" value="CAH1405007.1"/>
    <property type="molecule type" value="Genomic_DNA"/>
</dbReference>
<feature type="domain" description="UBA" evidence="6">
    <location>
        <begin position="1"/>
        <end position="41"/>
    </location>
</feature>
<dbReference type="InterPro" id="IPR041923">
    <property type="entry name" value="UBA_UBXN1"/>
</dbReference>
<keyword evidence="9" id="KW-1185">Reference proteome</keyword>
<dbReference type="PROSITE" id="PS50030">
    <property type="entry name" value="UBA"/>
    <property type="match status" value="1"/>
</dbReference>
<evidence type="ECO:0008006" key="10">
    <source>
        <dbReference type="Google" id="ProtNLM"/>
    </source>
</evidence>
<evidence type="ECO:0000256" key="5">
    <source>
        <dbReference type="SAM" id="MobiDB-lite"/>
    </source>
</evidence>
<dbReference type="InterPro" id="IPR029071">
    <property type="entry name" value="Ubiquitin-like_domsf"/>
</dbReference>
<evidence type="ECO:0000256" key="3">
    <source>
        <dbReference type="ARBA" id="ARBA00023054"/>
    </source>
</evidence>
<evidence type="ECO:0000313" key="9">
    <source>
        <dbReference type="Proteomes" id="UP001152798"/>
    </source>
</evidence>
<dbReference type="InterPro" id="IPR015940">
    <property type="entry name" value="UBA"/>
</dbReference>
<dbReference type="OrthoDB" id="10254930at2759"/>
<organism evidence="8 9">
    <name type="scientific">Nezara viridula</name>
    <name type="common">Southern green stink bug</name>
    <name type="synonym">Cimex viridulus</name>
    <dbReference type="NCBI Taxonomy" id="85310"/>
    <lineage>
        <taxon>Eukaryota</taxon>
        <taxon>Metazoa</taxon>
        <taxon>Ecdysozoa</taxon>
        <taxon>Arthropoda</taxon>
        <taxon>Hexapoda</taxon>
        <taxon>Insecta</taxon>
        <taxon>Pterygota</taxon>
        <taxon>Neoptera</taxon>
        <taxon>Paraneoptera</taxon>
        <taxon>Hemiptera</taxon>
        <taxon>Heteroptera</taxon>
        <taxon>Panheteroptera</taxon>
        <taxon>Pentatomomorpha</taxon>
        <taxon>Pentatomoidea</taxon>
        <taxon>Pentatomidae</taxon>
        <taxon>Pentatominae</taxon>
        <taxon>Nezara</taxon>
    </lineage>
</organism>
<dbReference type="InterPro" id="IPR009060">
    <property type="entry name" value="UBA-like_sf"/>
</dbReference>
<feature type="coiled-coil region" evidence="4">
    <location>
        <begin position="112"/>
        <end position="207"/>
    </location>
</feature>
<evidence type="ECO:0000259" key="6">
    <source>
        <dbReference type="PROSITE" id="PS50030"/>
    </source>
</evidence>
<dbReference type="GO" id="GO:0005634">
    <property type="term" value="C:nucleus"/>
    <property type="evidence" value="ECO:0007669"/>
    <property type="project" value="TreeGrafter"/>
</dbReference>
<dbReference type="Pfam" id="PF22562">
    <property type="entry name" value="UBA_7"/>
    <property type="match status" value="1"/>
</dbReference>
<dbReference type="SUPFAM" id="SSF54236">
    <property type="entry name" value="Ubiquitin-like"/>
    <property type="match status" value="1"/>
</dbReference>
<evidence type="ECO:0000313" key="8">
    <source>
        <dbReference type="EMBL" id="CAH1405007.1"/>
    </source>
</evidence>
<dbReference type="CDD" id="cd14302">
    <property type="entry name" value="UBA_UBXN1"/>
    <property type="match status" value="1"/>
</dbReference>
<evidence type="ECO:0000259" key="7">
    <source>
        <dbReference type="PROSITE" id="PS50033"/>
    </source>
</evidence>
<dbReference type="InterPro" id="IPR057766">
    <property type="entry name" value="Znf-C2H2_OTU1-like_C"/>
</dbReference>
<keyword evidence="2" id="KW-0963">Cytoplasm</keyword>
<dbReference type="Gene3D" id="3.10.20.90">
    <property type="entry name" value="Phosphatidylinositol 3-kinase Catalytic Subunit, Chain A, domain 1"/>
    <property type="match status" value="1"/>
</dbReference>
<dbReference type="GO" id="GO:0036435">
    <property type="term" value="F:K48-linked polyubiquitin modification-dependent protein binding"/>
    <property type="evidence" value="ECO:0007669"/>
    <property type="project" value="TreeGrafter"/>
</dbReference>
<dbReference type="GO" id="GO:0005737">
    <property type="term" value="C:cytoplasm"/>
    <property type="evidence" value="ECO:0007669"/>
    <property type="project" value="UniProtKB-SubCell"/>
</dbReference>
<dbReference type="SMART" id="SM00166">
    <property type="entry name" value="UBX"/>
    <property type="match status" value="1"/>
</dbReference>
<dbReference type="PANTHER" id="PTHR46340">
    <property type="entry name" value="UBX DOMAIN-CONTAINING PROTEIN 1"/>
    <property type="match status" value="1"/>
</dbReference>
<feature type="compositionally biased region" description="Polar residues" evidence="5">
    <location>
        <begin position="48"/>
        <end position="78"/>
    </location>
</feature>
<evidence type="ECO:0000256" key="2">
    <source>
        <dbReference type="ARBA" id="ARBA00022490"/>
    </source>
</evidence>
<dbReference type="SMART" id="SM00165">
    <property type="entry name" value="UBA"/>
    <property type="match status" value="1"/>
</dbReference>
<dbReference type="CDD" id="cd01772">
    <property type="entry name" value="UBX_UBXN1"/>
    <property type="match status" value="1"/>
</dbReference>
<dbReference type="SUPFAM" id="SSF46934">
    <property type="entry name" value="UBA-like"/>
    <property type="match status" value="1"/>
</dbReference>
<dbReference type="Pfam" id="PF00789">
    <property type="entry name" value="UBX"/>
    <property type="match status" value="1"/>
</dbReference>
<proteinExistence type="predicted"/>
<sequence>MSSDFATVLMDMGFSKEQAERALQVTGNQGVEPAMEWLLAHGDDFDQSAGTAVNSAPTTSSTEDATKSSNETGDSPNSDVEAKSLICNDCNKLFKNQAEVEFHAAKSGHTNFAESTEEKKALTEEEKLAQKKLLEQKLIEKRREREKREENEALEREKNRIRAGKEMIEIKKKMQDEELRKAIEQRKKEKEEDMKARQRIKDQIEADRQARREKMLQQQGIEKPTPPPVVVEVAKPAVKKDYTETRIQIRLLNGESLTQTFGIKEQLSAVRLYIELNRTDGDGSFSLMTTFPRKVFVEDDYDKPLDVLGEMSTAFAKDSPLSPSLLSSDSRNDHVFELANSISWGDMKSSVSTVSTSSWLSSRLVIKQKSQLKYQNLM</sequence>
<feature type="region of interest" description="Disordered" evidence="5">
    <location>
        <begin position="40"/>
        <end position="81"/>
    </location>
</feature>
<feature type="domain" description="UBX" evidence="7">
    <location>
        <begin position="240"/>
        <end position="306"/>
    </location>
</feature>
<dbReference type="PROSITE" id="PS00028">
    <property type="entry name" value="ZINC_FINGER_C2H2_1"/>
    <property type="match status" value="1"/>
</dbReference>
<comment type="subcellular location">
    <subcellularLocation>
        <location evidence="1">Cytoplasm</location>
    </subcellularLocation>
</comment>
<reference evidence="8" key="1">
    <citation type="submission" date="2022-01" db="EMBL/GenBank/DDBJ databases">
        <authorList>
            <person name="King R."/>
        </authorList>
    </citation>
    <scope>NUCLEOTIDE SEQUENCE</scope>
</reference>